<feature type="transmembrane region" description="Helical" evidence="5">
    <location>
        <begin position="54"/>
        <end position="71"/>
    </location>
</feature>
<evidence type="ECO:0000256" key="2">
    <source>
        <dbReference type="ARBA" id="ARBA00022692"/>
    </source>
</evidence>
<keyword evidence="2 5" id="KW-0812">Transmembrane</keyword>
<evidence type="ECO:0000313" key="7">
    <source>
        <dbReference type="Proteomes" id="UP000441523"/>
    </source>
</evidence>
<keyword evidence="7" id="KW-1185">Reference proteome</keyword>
<dbReference type="GO" id="GO:0016740">
    <property type="term" value="F:transferase activity"/>
    <property type="evidence" value="ECO:0007669"/>
    <property type="project" value="UniProtKB-KW"/>
</dbReference>
<feature type="transmembrane region" description="Helical" evidence="5">
    <location>
        <begin position="110"/>
        <end position="129"/>
    </location>
</feature>
<sequence length="130" mass="13759">MTFPATTAFYTGLFAMLYVGLSAWVVATRVNSDVLHGDGGNETLEKRIRAQGNFGEYVPFAVLLIALLEAGGSGHTLVQSLLIVLLVARILHPFGMLAPKNSAQQYACRGGGILATFIVIAVAGIALLLR</sequence>
<comment type="caution">
    <text evidence="6">The sequence shown here is derived from an EMBL/GenBank/DDBJ whole genome shotgun (WGS) entry which is preliminary data.</text>
</comment>
<evidence type="ECO:0000256" key="5">
    <source>
        <dbReference type="SAM" id="Phobius"/>
    </source>
</evidence>
<keyword evidence="4 5" id="KW-0472">Membrane</keyword>
<reference evidence="6 7" key="1">
    <citation type="submission" date="2019-09" db="EMBL/GenBank/DDBJ databases">
        <title>YIM 132548 draft genome.</title>
        <authorList>
            <person name="Jiang L."/>
        </authorList>
    </citation>
    <scope>NUCLEOTIDE SEQUENCE [LARGE SCALE GENOMIC DNA]</scope>
    <source>
        <strain evidence="6 7">YIM 132548</strain>
    </source>
</reference>
<dbReference type="InterPro" id="IPR001129">
    <property type="entry name" value="Membr-assoc_MAPEG"/>
</dbReference>
<organism evidence="6 7">
    <name type="scientific">Methylobacterium planeticum</name>
    <dbReference type="NCBI Taxonomy" id="2615211"/>
    <lineage>
        <taxon>Bacteria</taxon>
        <taxon>Pseudomonadati</taxon>
        <taxon>Pseudomonadota</taxon>
        <taxon>Alphaproteobacteria</taxon>
        <taxon>Hyphomicrobiales</taxon>
        <taxon>Methylobacteriaceae</taxon>
        <taxon>Methylobacterium</taxon>
    </lineage>
</organism>
<keyword evidence="3 5" id="KW-1133">Transmembrane helix</keyword>
<dbReference type="Gene3D" id="1.20.120.550">
    <property type="entry name" value="Membrane associated eicosanoid/glutathione metabolism-like domain"/>
    <property type="match status" value="1"/>
</dbReference>
<keyword evidence="6" id="KW-0808">Transferase</keyword>
<dbReference type="PANTHER" id="PTHR35814:SF1">
    <property type="entry name" value="GLUTATHIONE S-TRANSFERASE-RELATED"/>
    <property type="match status" value="1"/>
</dbReference>
<evidence type="ECO:0000313" key="6">
    <source>
        <dbReference type="EMBL" id="KAB1069877.1"/>
    </source>
</evidence>
<dbReference type="AlphaFoldDB" id="A0A6N6MJV2"/>
<dbReference type="EMBL" id="VZZJ01000035">
    <property type="protein sequence ID" value="KAB1069877.1"/>
    <property type="molecule type" value="Genomic_DNA"/>
</dbReference>
<evidence type="ECO:0000256" key="1">
    <source>
        <dbReference type="ARBA" id="ARBA00004370"/>
    </source>
</evidence>
<dbReference type="PANTHER" id="PTHR35814">
    <property type="match status" value="1"/>
</dbReference>
<dbReference type="Pfam" id="PF01124">
    <property type="entry name" value="MAPEG"/>
    <property type="match status" value="1"/>
</dbReference>
<gene>
    <name evidence="6" type="ORF">F6X51_24485</name>
</gene>
<feature type="transmembrane region" description="Helical" evidence="5">
    <location>
        <begin position="6"/>
        <end position="27"/>
    </location>
</feature>
<comment type="subcellular location">
    <subcellularLocation>
        <location evidence="1">Membrane</location>
    </subcellularLocation>
</comment>
<evidence type="ECO:0000256" key="3">
    <source>
        <dbReference type="ARBA" id="ARBA00022989"/>
    </source>
</evidence>
<evidence type="ECO:0000256" key="4">
    <source>
        <dbReference type="ARBA" id="ARBA00023136"/>
    </source>
</evidence>
<dbReference type="SUPFAM" id="SSF161084">
    <property type="entry name" value="MAPEG domain-like"/>
    <property type="match status" value="1"/>
</dbReference>
<feature type="transmembrane region" description="Helical" evidence="5">
    <location>
        <begin position="77"/>
        <end position="98"/>
    </location>
</feature>
<protein>
    <submittedName>
        <fullName evidence="6">Glutathione S-transferase</fullName>
    </submittedName>
</protein>
<name>A0A6N6MJV2_9HYPH</name>
<dbReference type="Proteomes" id="UP000441523">
    <property type="component" value="Unassembled WGS sequence"/>
</dbReference>
<accession>A0A6N6MJV2</accession>
<dbReference type="InterPro" id="IPR023352">
    <property type="entry name" value="MAPEG-like_dom_sf"/>
</dbReference>
<dbReference type="GO" id="GO:0016020">
    <property type="term" value="C:membrane"/>
    <property type="evidence" value="ECO:0007669"/>
    <property type="project" value="UniProtKB-SubCell"/>
</dbReference>
<proteinExistence type="predicted"/>